<dbReference type="Proteomes" id="UP000189229">
    <property type="component" value="Unassembled WGS sequence"/>
</dbReference>
<dbReference type="AlphaFoldDB" id="A0A1V3WZ87"/>
<organism evidence="2 3">
    <name type="scientific">Mycobacterium kansasii</name>
    <dbReference type="NCBI Taxonomy" id="1768"/>
    <lineage>
        <taxon>Bacteria</taxon>
        <taxon>Bacillati</taxon>
        <taxon>Actinomycetota</taxon>
        <taxon>Actinomycetes</taxon>
        <taxon>Mycobacteriales</taxon>
        <taxon>Mycobacteriaceae</taxon>
        <taxon>Mycobacterium</taxon>
    </lineage>
</organism>
<reference evidence="2 3" key="1">
    <citation type="submission" date="2017-02" db="EMBL/GenBank/DDBJ databases">
        <title>Complete genome sequences of Mycobacterium kansasii strains isolated from rhesus macaques.</title>
        <authorList>
            <person name="Panda A."/>
            <person name="Nagaraj S."/>
            <person name="Zhao X."/>
            <person name="Tettelin H."/>
            <person name="Detolla L.J."/>
        </authorList>
    </citation>
    <scope>NUCLEOTIDE SEQUENCE [LARGE SCALE GENOMIC DNA]</scope>
    <source>
        <strain evidence="2 3">11-3813</strain>
    </source>
</reference>
<protein>
    <submittedName>
        <fullName evidence="2">Uncharacterized protein</fullName>
    </submittedName>
</protein>
<dbReference type="SUPFAM" id="SSF140459">
    <property type="entry name" value="PE/PPE dimer-like"/>
    <property type="match status" value="1"/>
</dbReference>
<accession>A0A1V3WZ87</accession>
<evidence type="ECO:0000313" key="2">
    <source>
        <dbReference type="EMBL" id="OOK72210.1"/>
    </source>
</evidence>
<sequence length="68" mass="7531">MFGFGWLSVPLVTAGWFGVGMVPEFAWLPPEINSARIFAGAGAGRCLRRRRRGGLAAELAGRRRRLMR</sequence>
<dbReference type="InterPro" id="IPR038332">
    <property type="entry name" value="PPE_sf"/>
</dbReference>
<name>A0A1V3WZ87_MYCKA</name>
<gene>
    <name evidence="2" type="ORF">BZL30_5256</name>
</gene>
<keyword evidence="1" id="KW-0472">Membrane</keyword>
<keyword evidence="1" id="KW-0812">Transmembrane</keyword>
<feature type="transmembrane region" description="Helical" evidence="1">
    <location>
        <begin position="6"/>
        <end position="28"/>
    </location>
</feature>
<evidence type="ECO:0000256" key="1">
    <source>
        <dbReference type="SAM" id="Phobius"/>
    </source>
</evidence>
<proteinExistence type="predicted"/>
<dbReference type="EMBL" id="MVBM01000005">
    <property type="protein sequence ID" value="OOK72210.1"/>
    <property type="molecule type" value="Genomic_DNA"/>
</dbReference>
<evidence type="ECO:0000313" key="3">
    <source>
        <dbReference type="Proteomes" id="UP000189229"/>
    </source>
</evidence>
<comment type="caution">
    <text evidence="2">The sequence shown here is derived from an EMBL/GenBank/DDBJ whole genome shotgun (WGS) entry which is preliminary data.</text>
</comment>
<keyword evidence="1" id="KW-1133">Transmembrane helix</keyword>